<comment type="caution">
    <text evidence="1">The sequence shown here is derived from an EMBL/GenBank/DDBJ whole genome shotgun (WGS) entry which is preliminary data.</text>
</comment>
<protein>
    <submittedName>
        <fullName evidence="1">Uncharacterized protein</fullName>
    </submittedName>
</protein>
<dbReference type="Proteomes" id="UP000248606">
    <property type="component" value="Unassembled WGS sequence"/>
</dbReference>
<dbReference type="RefSeq" id="WP_290598868.1">
    <property type="nucleotide sequence ID" value="NZ_CAKZIO010000005.1"/>
</dbReference>
<dbReference type="EMBL" id="QFOZ01000011">
    <property type="protein sequence ID" value="PZP88446.1"/>
    <property type="molecule type" value="Genomic_DNA"/>
</dbReference>
<reference evidence="1 2" key="1">
    <citation type="submission" date="2017-08" db="EMBL/GenBank/DDBJ databases">
        <title>Infants hospitalized years apart are colonized by the same room-sourced microbial strains.</title>
        <authorList>
            <person name="Brooks B."/>
            <person name="Olm M.R."/>
            <person name="Firek B.A."/>
            <person name="Baker R."/>
            <person name="Thomas B.C."/>
            <person name="Morowitz M.J."/>
            <person name="Banfield J.F."/>
        </authorList>
    </citation>
    <scope>NUCLEOTIDE SEQUENCE [LARGE SCALE GENOMIC DNA]</scope>
    <source>
        <strain evidence="1">S2_006_000_R1_57</strain>
    </source>
</reference>
<organism evidence="1 2">
    <name type="scientific">Lawsonella clevelandensis</name>
    <dbReference type="NCBI Taxonomy" id="1528099"/>
    <lineage>
        <taxon>Bacteria</taxon>
        <taxon>Bacillati</taxon>
        <taxon>Actinomycetota</taxon>
        <taxon>Actinomycetes</taxon>
        <taxon>Mycobacteriales</taxon>
        <taxon>Lawsonellaceae</taxon>
        <taxon>Lawsonella</taxon>
    </lineage>
</organism>
<name>A0A2W5K0X1_9ACTN</name>
<evidence type="ECO:0000313" key="2">
    <source>
        <dbReference type="Proteomes" id="UP000248606"/>
    </source>
</evidence>
<gene>
    <name evidence="1" type="ORF">DI579_06130</name>
</gene>
<sequence>MKQLTFFDTGLVPVTPADLGAMLVAQGQCQLLFGNSDTTRGRRRKPVPQSARLSVLLHSEWRARQLCELASMVDVTVSQETPDDNSWLVRMEGPALLPVAQEWTKGAVKTVPAQWRLSDRALQVWALVAGVLDESGMCFGLDAHIAQHEELRKRAAEALQKLGAASSYVGPRAGGPALRVVGQRRLANVMTIVGEPPEDGSWDA</sequence>
<accession>A0A2W5K0X1</accession>
<proteinExistence type="predicted"/>
<dbReference type="AlphaFoldDB" id="A0A2W5K0X1"/>
<evidence type="ECO:0000313" key="1">
    <source>
        <dbReference type="EMBL" id="PZP88446.1"/>
    </source>
</evidence>